<dbReference type="InterPro" id="IPR001761">
    <property type="entry name" value="Peripla_BP/Lac1_sug-bd_dom"/>
</dbReference>
<dbReference type="InterPro" id="IPR010982">
    <property type="entry name" value="Lambda_DNA-bd_dom_sf"/>
</dbReference>
<dbReference type="PANTHER" id="PTHR30146:SF154">
    <property type="entry name" value="TRANSCRIPTION REGULATOR, MEMBER OF GALR FAMILY"/>
    <property type="match status" value="1"/>
</dbReference>
<evidence type="ECO:0000313" key="6">
    <source>
        <dbReference type="Proteomes" id="UP000464262"/>
    </source>
</evidence>
<keyword evidence="1" id="KW-0805">Transcription regulation</keyword>
<dbReference type="InterPro" id="IPR000843">
    <property type="entry name" value="HTH_LacI"/>
</dbReference>
<reference evidence="5 6" key="1">
    <citation type="submission" date="2020-01" db="EMBL/GenBank/DDBJ databases">
        <title>Whole genome and functional gene identification of agarase of Vibrio HN897.</title>
        <authorList>
            <person name="Liu Y."/>
            <person name="Zhao Z."/>
        </authorList>
    </citation>
    <scope>NUCLEOTIDE SEQUENCE [LARGE SCALE GENOMIC DNA]</scope>
    <source>
        <strain evidence="5 6">HN897</strain>
    </source>
</reference>
<keyword evidence="2" id="KW-0238">DNA-binding</keyword>
<proteinExistence type="predicted"/>
<dbReference type="PRINTS" id="PR00036">
    <property type="entry name" value="HTHLACI"/>
</dbReference>
<sequence length="342" mass="37214">MNIKDVAELAGVSPATVSRFLNTPTSVAASTAEKIQRVVSLTGYTADVHSRGIELNRNPTIGVVIPSLLNPVFSEIVAGIQQRARHFGFSTIVIDTQYDGAQEQQAVIDLVRQRVEGVILTIAEASRNEALSVLRDFKFPYCLLHNQSDDDEPCVYVDNYQAGRDVANRVVSLGHTKIGMITGYFLSSDRAKKRYQGFKEALNDKGIELSQLLEVDQNKLDTFGEHEMRVMKAKNAPTVWFCSNDLLALKAINGVQALGLKVPQDVSIIGFDGMSLGQLVTPSLATVAVPHLKMGQVAVDILFNAKAGSKLTTCLAMEHELQMNGSLAEAPNLTIKQAMIGE</sequence>
<keyword evidence="6" id="KW-1185">Reference proteome</keyword>
<dbReference type="InterPro" id="IPR028082">
    <property type="entry name" value="Peripla_BP_I"/>
</dbReference>
<dbReference type="GO" id="GO:0003700">
    <property type="term" value="F:DNA-binding transcription factor activity"/>
    <property type="evidence" value="ECO:0007669"/>
    <property type="project" value="TreeGrafter"/>
</dbReference>
<evidence type="ECO:0000313" key="5">
    <source>
        <dbReference type="EMBL" id="QIA65527.1"/>
    </source>
</evidence>
<accession>A0A7Z2T7A5</accession>
<dbReference type="Pfam" id="PF00356">
    <property type="entry name" value="LacI"/>
    <property type="match status" value="1"/>
</dbReference>
<dbReference type="CDD" id="cd01392">
    <property type="entry name" value="HTH_LacI"/>
    <property type="match status" value="1"/>
</dbReference>
<dbReference type="Gene3D" id="1.10.260.40">
    <property type="entry name" value="lambda repressor-like DNA-binding domains"/>
    <property type="match status" value="1"/>
</dbReference>
<dbReference type="PROSITE" id="PS50932">
    <property type="entry name" value="HTH_LACI_2"/>
    <property type="match status" value="1"/>
</dbReference>
<dbReference type="Pfam" id="PF00532">
    <property type="entry name" value="Peripla_BP_1"/>
    <property type="match status" value="1"/>
</dbReference>
<dbReference type="Gene3D" id="3.40.50.2300">
    <property type="match status" value="2"/>
</dbReference>
<dbReference type="GO" id="GO:0000976">
    <property type="term" value="F:transcription cis-regulatory region binding"/>
    <property type="evidence" value="ECO:0007669"/>
    <property type="project" value="TreeGrafter"/>
</dbReference>
<dbReference type="Proteomes" id="UP000464262">
    <property type="component" value="Chromosome 2"/>
</dbReference>
<evidence type="ECO:0000256" key="2">
    <source>
        <dbReference type="ARBA" id="ARBA00023125"/>
    </source>
</evidence>
<feature type="domain" description="HTH lacI-type" evidence="4">
    <location>
        <begin position="1"/>
        <end position="55"/>
    </location>
</feature>
<dbReference type="AlphaFoldDB" id="A0A7Z2T7A5"/>
<protein>
    <submittedName>
        <fullName evidence="5">Substrate-binding domain-containing protein</fullName>
    </submittedName>
</protein>
<evidence type="ECO:0000256" key="1">
    <source>
        <dbReference type="ARBA" id="ARBA00023015"/>
    </source>
</evidence>
<name>A0A7Z2T7A5_9VIBR</name>
<dbReference type="PROSITE" id="PS00356">
    <property type="entry name" value="HTH_LACI_1"/>
    <property type="match status" value="1"/>
</dbReference>
<evidence type="ECO:0000256" key="3">
    <source>
        <dbReference type="ARBA" id="ARBA00023163"/>
    </source>
</evidence>
<dbReference type="RefSeq" id="WP_164650427.1">
    <property type="nucleotide sequence ID" value="NZ_CP047476.1"/>
</dbReference>
<dbReference type="SMART" id="SM00354">
    <property type="entry name" value="HTH_LACI"/>
    <property type="match status" value="1"/>
</dbReference>
<dbReference type="SUPFAM" id="SSF53822">
    <property type="entry name" value="Periplasmic binding protein-like I"/>
    <property type="match status" value="1"/>
</dbReference>
<dbReference type="SUPFAM" id="SSF47413">
    <property type="entry name" value="lambda repressor-like DNA-binding domains"/>
    <property type="match status" value="1"/>
</dbReference>
<dbReference type="PANTHER" id="PTHR30146">
    <property type="entry name" value="LACI-RELATED TRANSCRIPTIONAL REPRESSOR"/>
    <property type="match status" value="1"/>
</dbReference>
<dbReference type="EMBL" id="CP047476">
    <property type="protein sequence ID" value="QIA65527.1"/>
    <property type="molecule type" value="Genomic_DNA"/>
</dbReference>
<dbReference type="KEGG" id="vas:GT360_18510"/>
<gene>
    <name evidence="5" type="ORF">GT360_18510</name>
</gene>
<evidence type="ECO:0000259" key="4">
    <source>
        <dbReference type="PROSITE" id="PS50932"/>
    </source>
</evidence>
<organism evidence="5 6">
    <name type="scientific">Vibrio astriarenae</name>
    <dbReference type="NCBI Taxonomy" id="1481923"/>
    <lineage>
        <taxon>Bacteria</taxon>
        <taxon>Pseudomonadati</taxon>
        <taxon>Pseudomonadota</taxon>
        <taxon>Gammaproteobacteria</taxon>
        <taxon>Vibrionales</taxon>
        <taxon>Vibrionaceae</taxon>
        <taxon>Vibrio</taxon>
    </lineage>
</organism>
<keyword evidence="3" id="KW-0804">Transcription</keyword>